<proteinExistence type="predicted"/>
<evidence type="ECO:0000313" key="4">
    <source>
        <dbReference type="Proteomes" id="UP000606721"/>
    </source>
</evidence>
<evidence type="ECO:0000313" key="3">
    <source>
        <dbReference type="EMBL" id="MBD2280647.1"/>
    </source>
</evidence>
<dbReference type="InterPro" id="IPR027417">
    <property type="entry name" value="P-loop_NTPase"/>
</dbReference>
<dbReference type="Gene3D" id="3.40.50.300">
    <property type="entry name" value="P-loop containing nucleotide triphosphate hydrolases"/>
    <property type="match status" value="1"/>
</dbReference>
<dbReference type="PANTHER" id="PTHR43581:SF4">
    <property type="entry name" value="ATP_GTP PHOSPHATASE"/>
    <property type="match status" value="1"/>
</dbReference>
<dbReference type="InterPro" id="IPR041685">
    <property type="entry name" value="AAA_GajA/Old/RecF-like"/>
</dbReference>
<comment type="caution">
    <text evidence="3">The sequence shown here is derived from an EMBL/GenBank/DDBJ whole genome shotgun (WGS) entry which is preliminary data.</text>
</comment>
<name>A0ABR8C1B1_APHFL</name>
<dbReference type="SUPFAM" id="SSF52540">
    <property type="entry name" value="P-loop containing nucleoside triphosphate hydrolases"/>
    <property type="match status" value="1"/>
</dbReference>
<feature type="domain" description="ATPase AAA-type core" evidence="2">
    <location>
        <begin position="236"/>
        <end position="320"/>
    </location>
</feature>
<dbReference type="InterPro" id="IPR051396">
    <property type="entry name" value="Bact_Antivir_Def_Nuclease"/>
</dbReference>
<sequence>MLKRIYIDNFGCLVNFELNVDAINLFLGGNGSGKSTVFEALWRLQCFILGSFKVEGIFQNFRSTRWQSLPIQRFELEIDGNGGNYKYELAIQHYPEYSCVQYERLMFNNQILLNFEQGEVQSFNDDYIPGPKYPFDWSQSILPFFLPRQDNTKLTWFKKRIERFIIVKIVPSIISSISEQEQILLTPSMDNYVSWYRYISQDQGKVAELIQGLKQVLNGFVSFKFEHYGDKSAILKLRFAHDSDRKNIIEYGFNELSDGQRVVIALYTLLYCTQSEDYTLCIDEPENFLALPEIQPWLLQLYDFCDEGKLQALLISHHPECINYLLASPIGYWFERQSNAPVRVRKISNEEADDSGLKISELIARGWL</sequence>
<organism evidence="3 4">
    <name type="scientific">Aphanizomenon flos-aquae FACHB-1040</name>
    <dbReference type="NCBI Taxonomy" id="2692887"/>
    <lineage>
        <taxon>Bacteria</taxon>
        <taxon>Bacillati</taxon>
        <taxon>Cyanobacteriota</taxon>
        <taxon>Cyanophyceae</taxon>
        <taxon>Nostocales</taxon>
        <taxon>Aphanizomenonaceae</taxon>
        <taxon>Aphanizomenon</taxon>
    </lineage>
</organism>
<reference evidence="3 4" key="1">
    <citation type="journal article" date="2020" name="ISME J.">
        <title>Comparative genomics reveals insights into cyanobacterial evolution and habitat adaptation.</title>
        <authorList>
            <person name="Chen M.Y."/>
            <person name="Teng W.K."/>
            <person name="Zhao L."/>
            <person name="Hu C.X."/>
            <person name="Zhou Y.K."/>
            <person name="Han B.P."/>
            <person name="Song L.R."/>
            <person name="Shu W.S."/>
        </authorList>
    </citation>
    <scope>NUCLEOTIDE SEQUENCE [LARGE SCALE GENOMIC DNA]</scope>
    <source>
        <strain evidence="3 4">FACHB-1040</strain>
    </source>
</reference>
<keyword evidence="4" id="KW-1185">Reference proteome</keyword>
<gene>
    <name evidence="3" type="ORF">H6F99_20930</name>
</gene>
<dbReference type="Proteomes" id="UP000606721">
    <property type="component" value="Unassembled WGS sequence"/>
</dbReference>
<dbReference type="PANTHER" id="PTHR43581">
    <property type="entry name" value="ATP/GTP PHOSPHATASE"/>
    <property type="match status" value="1"/>
</dbReference>
<evidence type="ECO:0000259" key="1">
    <source>
        <dbReference type="Pfam" id="PF13175"/>
    </source>
</evidence>
<feature type="domain" description="Endonuclease GajA/Old nuclease/RecF-like AAA" evidence="1">
    <location>
        <begin position="1"/>
        <end position="44"/>
    </location>
</feature>
<dbReference type="RefSeq" id="WP_168635459.1">
    <property type="nucleotide sequence ID" value="NZ_JACJQT010000068.1"/>
</dbReference>
<dbReference type="Pfam" id="PF13175">
    <property type="entry name" value="AAA_15"/>
    <property type="match status" value="1"/>
</dbReference>
<dbReference type="EMBL" id="JACJQT010000068">
    <property type="protein sequence ID" value="MBD2280647.1"/>
    <property type="molecule type" value="Genomic_DNA"/>
</dbReference>
<dbReference type="Pfam" id="PF13304">
    <property type="entry name" value="AAA_21"/>
    <property type="match status" value="1"/>
</dbReference>
<dbReference type="InterPro" id="IPR003959">
    <property type="entry name" value="ATPase_AAA_core"/>
</dbReference>
<accession>A0ABR8C1B1</accession>
<evidence type="ECO:0000259" key="2">
    <source>
        <dbReference type="Pfam" id="PF13304"/>
    </source>
</evidence>
<protein>
    <submittedName>
        <fullName evidence="3">AAA family ATPase</fullName>
    </submittedName>
</protein>